<dbReference type="Gene3D" id="2.40.70.10">
    <property type="entry name" value="Acid Proteases"/>
    <property type="match status" value="1"/>
</dbReference>
<evidence type="ECO:0000256" key="1">
    <source>
        <dbReference type="ARBA" id="ARBA00022801"/>
    </source>
</evidence>
<proteinExistence type="predicted"/>
<dbReference type="InterPro" id="IPR021109">
    <property type="entry name" value="Peptidase_aspartic_dom_sf"/>
</dbReference>
<evidence type="ECO:0000259" key="3">
    <source>
        <dbReference type="PROSITE" id="PS50175"/>
    </source>
</evidence>
<keyword evidence="5" id="KW-1185">Reference proteome</keyword>
<name>A0A6A4VWX7_AMPAM</name>
<dbReference type="GO" id="GO:0006508">
    <property type="term" value="P:proteolysis"/>
    <property type="evidence" value="ECO:0007669"/>
    <property type="project" value="InterPro"/>
</dbReference>
<dbReference type="CDD" id="cd00303">
    <property type="entry name" value="retropepsin_like"/>
    <property type="match status" value="1"/>
</dbReference>
<dbReference type="InterPro" id="IPR001995">
    <property type="entry name" value="Peptidase_A2_cat"/>
</dbReference>
<dbReference type="Proteomes" id="UP000440578">
    <property type="component" value="Unassembled WGS sequence"/>
</dbReference>
<sequence length="357" mass="38434">MSTNALQPAVNRELRAKLIDEALRSPGRYGLKLDRSVRQALRLMRLPGQPLAVELLAVFACLFDVRVLVHFGPDHPMTFCSARHSKRGNIHLHCLAGIHFNLLAETGALDEQNPVLSAYIVNEERARDGSDQGLSRRHSPEAQVKNLQSEAEETRGPACGHLFSSRCSAAAICNGQAACALLDSGAAVSLCSADSLGRLGFRDSDVRRSNVALQGLAGLTFGTEYVEAEVALSPEMKTVRVPLVIERSSSFGHCLLLGVNFLHEAGAIIDVERREVTCGNRVTDVSCDASEEWTSSAASDDEHTSSDSAMLDCSVATCREVTDRDVTGHMVSPTANQLADSLESAPPQAHRDYTAAI</sequence>
<dbReference type="AlphaFoldDB" id="A0A6A4VWX7"/>
<organism evidence="4 5">
    <name type="scientific">Amphibalanus amphitrite</name>
    <name type="common">Striped barnacle</name>
    <name type="synonym">Balanus amphitrite</name>
    <dbReference type="NCBI Taxonomy" id="1232801"/>
    <lineage>
        <taxon>Eukaryota</taxon>
        <taxon>Metazoa</taxon>
        <taxon>Ecdysozoa</taxon>
        <taxon>Arthropoda</taxon>
        <taxon>Crustacea</taxon>
        <taxon>Multicrustacea</taxon>
        <taxon>Cirripedia</taxon>
        <taxon>Thoracica</taxon>
        <taxon>Thoracicalcarea</taxon>
        <taxon>Balanomorpha</taxon>
        <taxon>Balanoidea</taxon>
        <taxon>Balanidae</taxon>
        <taxon>Amphibalaninae</taxon>
        <taxon>Amphibalanus</taxon>
    </lineage>
</organism>
<comment type="caution">
    <text evidence="4">The sequence shown here is derived from an EMBL/GenBank/DDBJ whole genome shotgun (WGS) entry which is preliminary data.</text>
</comment>
<keyword evidence="1" id="KW-0378">Hydrolase</keyword>
<dbReference type="SUPFAM" id="SSF50630">
    <property type="entry name" value="Acid proteases"/>
    <property type="match status" value="1"/>
</dbReference>
<protein>
    <recommendedName>
        <fullName evidence="3">Peptidase A2 domain-containing protein</fullName>
    </recommendedName>
</protein>
<dbReference type="PROSITE" id="PS50175">
    <property type="entry name" value="ASP_PROT_RETROV"/>
    <property type="match status" value="1"/>
</dbReference>
<accession>A0A6A4VWX7</accession>
<evidence type="ECO:0000256" key="2">
    <source>
        <dbReference type="SAM" id="MobiDB-lite"/>
    </source>
</evidence>
<feature type="domain" description="Peptidase A2" evidence="3">
    <location>
        <begin position="178"/>
        <end position="261"/>
    </location>
</feature>
<dbReference type="CDD" id="cd22744">
    <property type="entry name" value="OTU"/>
    <property type="match status" value="1"/>
</dbReference>
<gene>
    <name evidence="4" type="ORF">FJT64_007144</name>
</gene>
<feature type="region of interest" description="Disordered" evidence="2">
    <location>
        <begin position="337"/>
        <end position="357"/>
    </location>
</feature>
<dbReference type="GO" id="GO:0004190">
    <property type="term" value="F:aspartic-type endopeptidase activity"/>
    <property type="evidence" value="ECO:0007669"/>
    <property type="project" value="InterPro"/>
</dbReference>
<evidence type="ECO:0000313" key="4">
    <source>
        <dbReference type="EMBL" id="KAF0295312.1"/>
    </source>
</evidence>
<reference evidence="4 5" key="1">
    <citation type="submission" date="2019-07" db="EMBL/GenBank/DDBJ databases">
        <title>Draft genome assembly of a fouling barnacle, Amphibalanus amphitrite (Darwin, 1854): The first reference genome for Thecostraca.</title>
        <authorList>
            <person name="Kim W."/>
        </authorList>
    </citation>
    <scope>NUCLEOTIDE SEQUENCE [LARGE SCALE GENOMIC DNA]</scope>
    <source>
        <strain evidence="4">SNU_AA5</strain>
        <tissue evidence="4">Soma without cirri and trophi</tissue>
    </source>
</reference>
<evidence type="ECO:0000313" key="5">
    <source>
        <dbReference type="Proteomes" id="UP000440578"/>
    </source>
</evidence>
<dbReference type="EMBL" id="VIIS01001627">
    <property type="protein sequence ID" value="KAF0295312.1"/>
    <property type="molecule type" value="Genomic_DNA"/>
</dbReference>